<evidence type="ECO:0000313" key="6">
    <source>
        <dbReference type="Proteomes" id="UP000324021"/>
    </source>
</evidence>
<feature type="transmembrane region" description="Helical" evidence="1">
    <location>
        <begin position="12"/>
        <end position="37"/>
    </location>
</feature>
<dbReference type="EMBL" id="FMZP01000006">
    <property type="protein sequence ID" value="SDC69512.1"/>
    <property type="molecule type" value="Genomic_DNA"/>
</dbReference>
<gene>
    <name evidence="4" type="ORF">SAMN04488694_10683</name>
    <name evidence="3" type="ORF">SAMN05192552_1006112</name>
</gene>
<evidence type="ECO:0000313" key="3">
    <source>
        <dbReference type="EMBL" id="SDC69512.1"/>
    </source>
</evidence>
<evidence type="ECO:0000256" key="1">
    <source>
        <dbReference type="SAM" id="Phobius"/>
    </source>
</evidence>
<evidence type="ECO:0000313" key="4">
    <source>
        <dbReference type="EMBL" id="SET39508.1"/>
    </source>
</evidence>
<name>A0A1I0E4D6_9EURY</name>
<dbReference type="AlphaFoldDB" id="A0A1I0E4D6"/>
<accession>A0A1I0E4D6</accession>
<dbReference type="InterPro" id="IPR055706">
    <property type="entry name" value="Slg1/2_DUF7282"/>
</dbReference>
<dbReference type="RefSeq" id="WP_092931901.1">
    <property type="nucleotide sequence ID" value="NZ_FMZP01000006.1"/>
</dbReference>
<sequence>MSSRATFGTLKQIGAIVIAIAIVIAAGILVGQAPAIFGVEEQPEASITFDDQRGNGTSVTIQDVTLSDGGYVVITDGSDQPLAVSDQLEAGTHENVTIEREDGANRDLVGQLTATVHQDTSTQEGYAYEATDGEEDQPYLADGFPVSATATVLSGDSAVSNSFAVDSIDAPSSATTNETISVSARIRNPTTFQAQQPVEVRIGGAVFARQVFELESGEVRNVTFEVETNGAPAGNQSIGVYTEDDGELGQIDLAFHTDPVVAVEAANNDSVTVSAATPEEGFVALERDGTILGTSERLDPGEHGNVTIDLPADTSIAADDELTATLYAGTPGNIDAATPIESGGEPVQTVFTFGAVADEPGDGEE</sequence>
<reference evidence="4" key="2">
    <citation type="submission" date="2016-10" db="EMBL/GenBank/DDBJ databases">
        <authorList>
            <person name="de Groot N.N."/>
        </authorList>
    </citation>
    <scope>NUCLEOTIDE SEQUENCE [LARGE SCALE GENOMIC DNA]</scope>
    <source>
        <strain evidence="4">CDM_6</strain>
    </source>
</reference>
<protein>
    <recommendedName>
        <fullName evidence="2">DUF7282 domain-containing protein</fullName>
    </recommendedName>
</protein>
<proteinExistence type="predicted"/>
<keyword evidence="1" id="KW-0812">Transmembrane</keyword>
<feature type="domain" description="DUF7282" evidence="2">
    <location>
        <begin position="45"/>
        <end position="152"/>
    </location>
</feature>
<dbReference type="EMBL" id="FOIC01000006">
    <property type="protein sequence ID" value="SET39508.1"/>
    <property type="molecule type" value="Genomic_DNA"/>
</dbReference>
<keyword evidence="1" id="KW-1133">Transmembrane helix</keyword>
<dbReference type="STRING" id="392421.SAMN04488694_10683"/>
<dbReference type="OrthoDB" id="239724at2157"/>
<dbReference type="Pfam" id="PF23951">
    <property type="entry name" value="DUF7282"/>
    <property type="match status" value="2"/>
</dbReference>
<dbReference type="InterPro" id="IPR013783">
    <property type="entry name" value="Ig-like_fold"/>
</dbReference>
<feature type="domain" description="DUF7282" evidence="2">
    <location>
        <begin position="265"/>
        <end position="346"/>
    </location>
</feature>
<dbReference type="Proteomes" id="UP000199320">
    <property type="component" value="Unassembled WGS sequence"/>
</dbReference>
<dbReference type="Proteomes" id="UP000324021">
    <property type="component" value="Unassembled WGS sequence"/>
</dbReference>
<reference evidence="5 6" key="1">
    <citation type="submission" date="2016-10" db="EMBL/GenBank/DDBJ databases">
        <authorList>
            <person name="Varghese N."/>
            <person name="Submissions S."/>
        </authorList>
    </citation>
    <scope>NUCLEOTIDE SEQUENCE [LARGE SCALE GENOMIC DNA]</scope>
    <source>
        <strain evidence="3 6">CDM_1</strain>
        <strain evidence="5">CDM_6</strain>
    </source>
</reference>
<dbReference type="Gene3D" id="2.60.40.10">
    <property type="entry name" value="Immunoglobulins"/>
    <property type="match status" value="1"/>
</dbReference>
<evidence type="ECO:0000313" key="5">
    <source>
        <dbReference type="Proteomes" id="UP000199320"/>
    </source>
</evidence>
<keyword evidence="1" id="KW-0472">Membrane</keyword>
<keyword evidence="5" id="KW-1185">Reference proteome</keyword>
<evidence type="ECO:0000259" key="2">
    <source>
        <dbReference type="Pfam" id="PF23951"/>
    </source>
</evidence>
<organism evidence="4 5">
    <name type="scientific">Natrinema hispanicum</name>
    <dbReference type="NCBI Taxonomy" id="392421"/>
    <lineage>
        <taxon>Archaea</taxon>
        <taxon>Methanobacteriati</taxon>
        <taxon>Methanobacteriota</taxon>
        <taxon>Stenosarchaea group</taxon>
        <taxon>Halobacteria</taxon>
        <taxon>Halobacteriales</taxon>
        <taxon>Natrialbaceae</taxon>
        <taxon>Natrinema</taxon>
    </lineage>
</organism>